<name>A0AAD1KP01_9ACTN</name>
<dbReference type="EMBL" id="AP024747">
    <property type="protein sequence ID" value="BCY24994.1"/>
    <property type="molecule type" value="Genomic_DNA"/>
</dbReference>
<evidence type="ECO:0000313" key="3">
    <source>
        <dbReference type="Proteomes" id="UP000825072"/>
    </source>
</evidence>
<evidence type="ECO:0000256" key="1">
    <source>
        <dbReference type="SAM" id="MobiDB-lite"/>
    </source>
</evidence>
<gene>
    <name evidence="2" type="ORF">KB1_09840</name>
</gene>
<reference evidence="2" key="1">
    <citation type="submission" date="2021-06" db="EMBL/GenBank/DDBJ databases">
        <title>Genome sequence of Cutibacterium modestum strain KB17-24694.</title>
        <authorList>
            <person name="Dekio I."/>
            <person name="Asahina A."/>
            <person name="Nishida M."/>
        </authorList>
    </citation>
    <scope>NUCLEOTIDE SEQUENCE</scope>
    <source>
        <strain evidence="2">KB17-24694</strain>
    </source>
</reference>
<dbReference type="AlphaFoldDB" id="A0AAD1KP01"/>
<dbReference type="Proteomes" id="UP000825072">
    <property type="component" value="Chromosome 1"/>
</dbReference>
<evidence type="ECO:0000313" key="2">
    <source>
        <dbReference type="EMBL" id="BCY24994.1"/>
    </source>
</evidence>
<accession>A0AAD1KP01</accession>
<organism evidence="2 3">
    <name type="scientific">Cutibacterium modestum</name>
    <dbReference type="NCBI Taxonomy" id="2559073"/>
    <lineage>
        <taxon>Bacteria</taxon>
        <taxon>Bacillati</taxon>
        <taxon>Actinomycetota</taxon>
        <taxon>Actinomycetes</taxon>
        <taxon>Propionibacteriales</taxon>
        <taxon>Propionibacteriaceae</taxon>
        <taxon>Cutibacterium</taxon>
    </lineage>
</organism>
<protein>
    <submittedName>
        <fullName evidence="2">Uncharacterized protein</fullName>
    </submittedName>
</protein>
<proteinExistence type="predicted"/>
<feature type="region of interest" description="Disordered" evidence="1">
    <location>
        <begin position="28"/>
        <end position="65"/>
    </location>
</feature>
<sequence>MVRSKLRIISGNASVSITKNASEINDAWNSHHDDSFEGTTKGGLEDHPATVLPPNASHHGSPLRGTRLDAVISHL</sequence>